<gene>
    <name evidence="1" type="ORF">MM415B01444_0008</name>
</gene>
<reference evidence="1" key="1">
    <citation type="submission" date="2020-03" db="EMBL/GenBank/DDBJ databases">
        <title>The deep terrestrial virosphere.</title>
        <authorList>
            <person name="Holmfeldt K."/>
            <person name="Nilsson E."/>
            <person name="Simone D."/>
            <person name="Lopez-Fernandez M."/>
            <person name="Wu X."/>
            <person name="de Brujin I."/>
            <person name="Lundin D."/>
            <person name="Andersson A."/>
            <person name="Bertilsson S."/>
            <person name="Dopson M."/>
        </authorList>
    </citation>
    <scope>NUCLEOTIDE SEQUENCE</scope>
    <source>
        <strain evidence="1">MM415B01444</strain>
    </source>
</reference>
<proteinExistence type="predicted"/>
<organism evidence="1">
    <name type="scientific">viral metagenome</name>
    <dbReference type="NCBI Taxonomy" id="1070528"/>
    <lineage>
        <taxon>unclassified sequences</taxon>
        <taxon>metagenomes</taxon>
        <taxon>organismal metagenomes</taxon>
    </lineage>
</organism>
<sequence length="169" mass="19228">MPKKKTKSLVITKLNPNQKMFCELYAGGGEYFGNAAWSYVLAYKLDIPVISYKLLTNEQRKVYDSACAMAVTLLRNVKVKNFCNDLVDALIKDEIVDRELVKVILQMDELSPKVAAIREYNQLKKRVSDTPPAPAQDLHLHLHESPRILQIIKNAEEELLKELDSDINA</sequence>
<dbReference type="EMBL" id="MT141326">
    <property type="protein sequence ID" value="QJA58486.1"/>
    <property type="molecule type" value="Genomic_DNA"/>
</dbReference>
<name>A0A6M3ILW4_9ZZZZ</name>
<dbReference type="AlphaFoldDB" id="A0A6M3ILW4"/>
<evidence type="ECO:0000313" key="1">
    <source>
        <dbReference type="EMBL" id="QJA58486.1"/>
    </source>
</evidence>
<protein>
    <submittedName>
        <fullName evidence="1">Putative terminase</fullName>
    </submittedName>
</protein>
<accession>A0A6M3ILW4</accession>